<dbReference type="Pfam" id="PF24836">
    <property type="entry name" value="NQRA_2nd"/>
    <property type="match status" value="1"/>
</dbReference>
<keyword evidence="3" id="KW-0520">NAD</keyword>
<dbReference type="AlphaFoldDB" id="A0A381N325"/>
<keyword evidence="6" id="KW-0830">Ubiquinone</keyword>
<evidence type="ECO:0000259" key="8">
    <source>
        <dbReference type="Pfam" id="PF05896"/>
    </source>
</evidence>
<dbReference type="Pfam" id="PF05896">
    <property type="entry name" value="NQRA_N"/>
    <property type="match status" value="1"/>
</dbReference>
<evidence type="ECO:0000256" key="5">
    <source>
        <dbReference type="ARBA" id="ARBA00023065"/>
    </source>
</evidence>
<dbReference type="HAMAP" id="MF_00425">
    <property type="entry name" value="NqrA"/>
    <property type="match status" value="1"/>
</dbReference>
<protein>
    <submittedName>
        <fullName evidence="11">Uncharacterized protein</fullName>
    </submittedName>
</protein>
<dbReference type="Pfam" id="PF11973">
    <property type="entry name" value="NQRA_SLBB"/>
    <property type="match status" value="1"/>
</dbReference>
<proteinExistence type="inferred from homology"/>
<dbReference type="InterPro" id="IPR056148">
    <property type="entry name" value="NQRA_2nd"/>
</dbReference>
<evidence type="ECO:0000256" key="2">
    <source>
        <dbReference type="ARBA" id="ARBA00022967"/>
    </source>
</evidence>
<keyword evidence="7" id="KW-0739">Sodium transport</keyword>
<keyword evidence="4" id="KW-0915">Sodium</keyword>
<evidence type="ECO:0000256" key="6">
    <source>
        <dbReference type="ARBA" id="ARBA00023075"/>
    </source>
</evidence>
<dbReference type="NCBIfam" id="TIGR01936">
    <property type="entry name" value="nqrA"/>
    <property type="match status" value="1"/>
</dbReference>
<dbReference type="InterPro" id="IPR022615">
    <property type="entry name" value="NqrA_C_domain"/>
</dbReference>
<evidence type="ECO:0000256" key="7">
    <source>
        <dbReference type="ARBA" id="ARBA00023201"/>
    </source>
</evidence>
<evidence type="ECO:0000259" key="10">
    <source>
        <dbReference type="Pfam" id="PF24836"/>
    </source>
</evidence>
<keyword evidence="1" id="KW-0813">Transport</keyword>
<reference evidence="11" key="1">
    <citation type="submission" date="2018-05" db="EMBL/GenBank/DDBJ databases">
        <authorList>
            <person name="Lanie J.A."/>
            <person name="Ng W.-L."/>
            <person name="Kazmierczak K.M."/>
            <person name="Andrzejewski T.M."/>
            <person name="Davidsen T.M."/>
            <person name="Wayne K.J."/>
            <person name="Tettelin H."/>
            <person name="Glass J.I."/>
            <person name="Rusch D."/>
            <person name="Podicherti R."/>
            <person name="Tsui H.-C.T."/>
            <person name="Winkler M.E."/>
        </authorList>
    </citation>
    <scope>NUCLEOTIDE SEQUENCE</scope>
</reference>
<evidence type="ECO:0000256" key="4">
    <source>
        <dbReference type="ARBA" id="ARBA00023053"/>
    </source>
</evidence>
<dbReference type="NCBIfam" id="NF003761">
    <property type="entry name" value="PRK05352.1-4"/>
    <property type="match status" value="1"/>
</dbReference>
<evidence type="ECO:0000256" key="3">
    <source>
        <dbReference type="ARBA" id="ARBA00023027"/>
    </source>
</evidence>
<feature type="domain" description="NqrA N-terminal barrel-sandwich hybrid" evidence="8">
    <location>
        <begin position="4"/>
        <end position="96"/>
    </location>
</feature>
<evidence type="ECO:0000313" key="11">
    <source>
        <dbReference type="EMBL" id="SUZ48033.1"/>
    </source>
</evidence>
<keyword evidence="2" id="KW-1278">Translocase</keyword>
<dbReference type="EMBL" id="UINC01000048">
    <property type="protein sequence ID" value="SUZ48033.1"/>
    <property type="molecule type" value="Genomic_DNA"/>
</dbReference>
<sequence>MTHIKIRKGHNIRISGSPVNEYYNVEKTKTVSIQPQDFRYVKPKLLVKVGDKVDIGSPLFFDKVQPDIKWASPGGGEIKEVILGERRSIQNIIIELNKEENSIIHSPIKYQEIFSLGKSKVTDRILEANLWPIIRQRPFNKIADPNDNPRAIFVSGFNSAPLTVNLDFALRYKQSVFQAGLDILNQLSEGGVHLTFEADTNCEALTSAKNVNLHTVIGPHPSGNVGVQIHHIDPWKPNEVIWIVNAQHVLTLGDLFLKGIYDPSIVGTIAGPGVKNPAHIKTRIGANVETFLTNNLHSDDNRIISGDVLTGKETNINGYLGYYDTTISVVPNSNEREFLGLLKPGNEQTRYSVTNAFLSQSKNTFSFTTQQSGSLRPMVPINSWEDVLPMDIYPNALYRSILAEDFEEMEGLGLLECDEEDFALCSFVCPSKIDVGSVIRYGLNLMKADG</sequence>
<keyword evidence="5" id="KW-0406">Ion transport</keyword>
<dbReference type="GO" id="GO:0016655">
    <property type="term" value="F:oxidoreductase activity, acting on NAD(P)H, quinone or similar compound as acceptor"/>
    <property type="evidence" value="ECO:0007669"/>
    <property type="project" value="InterPro"/>
</dbReference>
<feature type="domain" description="NqrA second alpha/beta" evidence="10">
    <location>
        <begin position="118"/>
        <end position="259"/>
    </location>
</feature>
<dbReference type="GO" id="GO:0006814">
    <property type="term" value="P:sodium ion transport"/>
    <property type="evidence" value="ECO:0007669"/>
    <property type="project" value="UniProtKB-KW"/>
</dbReference>
<feature type="domain" description="Na(+)-translocating NADH-quinone reductase subunit A C-terminal" evidence="9">
    <location>
        <begin position="269"/>
        <end position="314"/>
    </location>
</feature>
<dbReference type="PANTHER" id="PTHR37839:SF1">
    <property type="entry name" value="NA(+)-TRANSLOCATING NADH-QUINONE REDUCTASE SUBUNIT A"/>
    <property type="match status" value="1"/>
</dbReference>
<gene>
    <name evidence="11" type="ORF">METZ01_LOCUS887</name>
</gene>
<dbReference type="InterPro" id="IPR008703">
    <property type="entry name" value="NqrA"/>
</dbReference>
<dbReference type="InterPro" id="IPR056147">
    <property type="entry name" value="NQRA_N"/>
</dbReference>
<accession>A0A381N325</accession>
<dbReference type="PANTHER" id="PTHR37839">
    <property type="entry name" value="NA(+)-TRANSLOCATING NADH-QUINONE REDUCTASE SUBUNIT A"/>
    <property type="match status" value="1"/>
</dbReference>
<evidence type="ECO:0000259" key="9">
    <source>
        <dbReference type="Pfam" id="PF11973"/>
    </source>
</evidence>
<evidence type="ECO:0000256" key="1">
    <source>
        <dbReference type="ARBA" id="ARBA00022448"/>
    </source>
</evidence>
<organism evidence="11">
    <name type="scientific">marine metagenome</name>
    <dbReference type="NCBI Taxonomy" id="408172"/>
    <lineage>
        <taxon>unclassified sequences</taxon>
        <taxon>metagenomes</taxon>
        <taxon>ecological metagenomes</taxon>
    </lineage>
</organism>
<name>A0A381N325_9ZZZZ</name>